<evidence type="ECO:0000313" key="8">
    <source>
        <dbReference type="EMBL" id="SNQ28412.1"/>
    </source>
</evidence>
<proteinExistence type="inferred from homology"/>
<evidence type="ECO:0000256" key="1">
    <source>
        <dbReference type="ARBA" id="ARBA00007261"/>
    </source>
</evidence>
<dbReference type="GO" id="GO:0006508">
    <property type="term" value="P:proteolysis"/>
    <property type="evidence" value="ECO:0007669"/>
    <property type="project" value="UniProtKB-KW"/>
</dbReference>
<dbReference type="SUPFAM" id="SSF63411">
    <property type="entry name" value="LuxS/MPP-like metallohydrolase"/>
    <property type="match status" value="3"/>
</dbReference>
<dbReference type="InterPro" id="IPR011765">
    <property type="entry name" value="Pept_M16_N"/>
</dbReference>
<name>A0A217EDT2_9GAMM</name>
<dbReference type="Proteomes" id="UP000243463">
    <property type="component" value="Unassembled WGS sequence"/>
</dbReference>
<dbReference type="GO" id="GO:0008237">
    <property type="term" value="F:metallopeptidase activity"/>
    <property type="evidence" value="ECO:0007669"/>
    <property type="project" value="UniProtKB-KW"/>
</dbReference>
<evidence type="ECO:0000259" key="7">
    <source>
        <dbReference type="Pfam" id="PF05193"/>
    </source>
</evidence>
<keyword evidence="9" id="KW-1185">Reference proteome</keyword>
<dbReference type="GO" id="GO:0046872">
    <property type="term" value="F:metal ion binding"/>
    <property type="evidence" value="ECO:0007669"/>
    <property type="project" value="InterPro"/>
</dbReference>
<dbReference type="EMBL" id="FZLN01000001">
    <property type="protein sequence ID" value="SNQ28412.1"/>
    <property type="molecule type" value="Genomic_DNA"/>
</dbReference>
<dbReference type="AlphaFoldDB" id="A0A217EDT2"/>
<dbReference type="InterPro" id="IPR011249">
    <property type="entry name" value="Metalloenz_LuxS/M16"/>
</dbReference>
<dbReference type="PANTHER" id="PTHR43690">
    <property type="entry name" value="NARDILYSIN"/>
    <property type="match status" value="1"/>
</dbReference>
<dbReference type="Gene3D" id="3.30.830.10">
    <property type="entry name" value="Metalloenzyme, LuxS/M16 peptidase-like"/>
    <property type="match status" value="3"/>
</dbReference>
<keyword evidence="5" id="KW-0482">Metalloprotease</keyword>
<organism evidence="8 9">
    <name type="scientific">Acinetobacter apis</name>
    <dbReference type="NCBI Taxonomy" id="1229165"/>
    <lineage>
        <taxon>Bacteria</taxon>
        <taxon>Pseudomonadati</taxon>
        <taxon>Pseudomonadota</taxon>
        <taxon>Gammaproteobacteria</taxon>
        <taxon>Moraxellales</taxon>
        <taxon>Moraxellaceae</taxon>
        <taxon>Acinetobacter</taxon>
    </lineage>
</organism>
<evidence type="ECO:0000259" key="6">
    <source>
        <dbReference type="Pfam" id="PF00675"/>
    </source>
</evidence>
<dbReference type="OrthoDB" id="9811314at2"/>
<keyword evidence="3" id="KW-0378">Hydrolase</keyword>
<protein>
    <submittedName>
        <fullName evidence="8">Zinc protease</fullName>
    </submittedName>
</protein>
<evidence type="ECO:0000313" key="9">
    <source>
        <dbReference type="Proteomes" id="UP000243463"/>
    </source>
</evidence>
<keyword evidence="2 8" id="KW-0645">Protease</keyword>
<reference evidence="9" key="1">
    <citation type="submission" date="2017-06" db="EMBL/GenBank/DDBJ databases">
        <authorList>
            <person name="Varghese N."/>
            <person name="Submissions S."/>
        </authorList>
    </citation>
    <scope>NUCLEOTIDE SEQUENCE [LARGE SCALE GENOMIC DNA]</scope>
    <source>
        <strain evidence="9">ANC 5114</strain>
    </source>
</reference>
<accession>A0A217EDT2</accession>
<evidence type="ECO:0000256" key="4">
    <source>
        <dbReference type="ARBA" id="ARBA00022833"/>
    </source>
</evidence>
<dbReference type="InterPro" id="IPR050626">
    <property type="entry name" value="Peptidase_M16"/>
</dbReference>
<gene>
    <name evidence="8" type="ORF">SAMN05444584_0332</name>
</gene>
<comment type="similarity">
    <text evidence="1">Belongs to the peptidase M16 family.</text>
</comment>
<evidence type="ECO:0000256" key="5">
    <source>
        <dbReference type="ARBA" id="ARBA00023049"/>
    </source>
</evidence>
<evidence type="ECO:0000256" key="3">
    <source>
        <dbReference type="ARBA" id="ARBA00022801"/>
    </source>
</evidence>
<feature type="domain" description="Peptidase M16 C-terminal" evidence="7">
    <location>
        <begin position="203"/>
        <end position="382"/>
    </location>
</feature>
<dbReference type="Pfam" id="PF00675">
    <property type="entry name" value="Peptidase_M16"/>
    <property type="match status" value="1"/>
</dbReference>
<feature type="domain" description="Peptidase M16 N-terminal" evidence="6">
    <location>
        <begin position="55"/>
        <end position="162"/>
    </location>
</feature>
<dbReference type="RefSeq" id="WP_088822440.1">
    <property type="nucleotide sequence ID" value="NZ_FZLN01000001.1"/>
</dbReference>
<sequence>MMRYVVCFIYLFYVQMAVGRAAEVMSAYQPAHQGQLSNGVRYTLIPLAGQGNRIDVRMIVQAGALHQTEQQSGVAHMVEHMVFYRSEHYPQGLAKYLQSEGWERGKNYNAMTNAERTLFMLSPPKGKLELARSLNTLAEIAQNSRFNAEDLKQERLVILEEWRGKLGVAERMNDQRMKALRLGSLYPQRSVTGNENTIQTMPLNELKQFYDTWYQPQHIQLLIMGDIDVNAVKQQIEQQFGQLKQTSTPKPISADVALQNQLRVVRLKDSESGSSQISFVYRFNDVLAKQADTEAGLKQRLMHQIALEALTIQLKHQQQVLPDFAHRIVVRKSEIGAHQFALAFFADVTPGQQEQALPILLAEIVKLQQNQISDEIIQQVKKDIQLTATKMAQTKEQREFSDWVRKIVPSWQQNQLYRGSAFIGQQVLTVLPQISTSDIHQTIHDWLTQTDQLVQYSMPGHEEIDFPQPQAIQNTLKRLTEQRLKLASPRIDAVAKLNVPSGQGKILAQVQRAHGITEFELSNGDRLIWLTTPLAKNQMYFTSKSSAGFNRTDLNSWQAQIASQWIAQSGPHQWQNTQYVQWKKQHKVTMSIDHQPNFMQFSAQASATQFKDLLQLYAALQQPYSFDQAQLQPTLAEMIRIKVMEQQSVSGLRRSDIQQLRFGTRLREPTSEQLQTLNAQQLDKVWDHIRKTPTIYYVLSAESPLAFEHDIERYLAAPTRDISRKQLNFNSIIQQTGRLEKMADINLEPRAEIRAWSIHPVTWSPQQALNVSIAKTLAEKKLRYQLRDQMQGIYRMTFNSELDDQKNAVYTDVSFTASPERAIALWQETQNVLLSFANQLTADDVAQEVQKRVAAAQLKNKDILTLQKRLMLSYQHYNDARYLQQASEIYKKIALSDIQQAAQYLYDPNYTALYITFPQKSAVTPLPKAND</sequence>
<dbReference type="Pfam" id="PF05193">
    <property type="entry name" value="Peptidase_M16_C"/>
    <property type="match status" value="1"/>
</dbReference>
<evidence type="ECO:0000256" key="2">
    <source>
        <dbReference type="ARBA" id="ARBA00022670"/>
    </source>
</evidence>
<dbReference type="InterPro" id="IPR007863">
    <property type="entry name" value="Peptidase_M16_C"/>
</dbReference>
<dbReference type="PANTHER" id="PTHR43690:SF17">
    <property type="entry name" value="PROTEIN YHJJ"/>
    <property type="match status" value="1"/>
</dbReference>
<keyword evidence="4" id="KW-0862">Zinc</keyword>